<dbReference type="AlphaFoldDB" id="A0A365H4D5"/>
<proteinExistence type="predicted"/>
<feature type="region of interest" description="Disordered" evidence="2">
    <location>
        <begin position="1"/>
        <end position="48"/>
    </location>
</feature>
<sequence>MRNWPTAGGPRCAASAPGTASTTRVSCSRSAPCRRSAGDRRGRGGLVNDQEPEFDAVLLAGGRARRLGGADKPGVTVGGRSLIARVAAAAAGAGRLVVVGPARPELPHAVTVREDPPGAGPVPALRAGLAEVRAPWAVLLAADLPFLGFAEVTGLRRRARTGTGAVLVDDGGREQWLAGCWRTDVLRAALAGYQGASLHGLLSPLDPVRLATPAGERAPWLDCDTPEAVERARRLAGRAGRTVVTAEHGPRPARRGGMIVLEDWLEVACRELGLKASDVDRDLVLDLARDVAHGVARPAAPLTAYLLGLAVGRGEPARDAAARITELAEGWAADPDPV</sequence>
<evidence type="ECO:0000256" key="1">
    <source>
        <dbReference type="ARBA" id="ARBA00022679"/>
    </source>
</evidence>
<evidence type="ECO:0000259" key="4">
    <source>
        <dbReference type="Pfam" id="PF20058"/>
    </source>
</evidence>
<evidence type="ECO:0000256" key="2">
    <source>
        <dbReference type="SAM" id="MobiDB-lite"/>
    </source>
</evidence>
<dbReference type="InterPro" id="IPR045598">
    <property type="entry name" value="DUF6457"/>
</dbReference>
<keyword evidence="5" id="KW-0548">Nucleotidyltransferase</keyword>
<dbReference type="SUPFAM" id="SSF53448">
    <property type="entry name" value="Nucleotide-diphospho-sugar transferases"/>
    <property type="match status" value="1"/>
</dbReference>
<dbReference type="PANTHER" id="PTHR19136">
    <property type="entry name" value="MOLYBDENUM COFACTOR GUANYLYLTRANSFERASE"/>
    <property type="match status" value="1"/>
</dbReference>
<evidence type="ECO:0000313" key="6">
    <source>
        <dbReference type="Proteomes" id="UP000251891"/>
    </source>
</evidence>
<evidence type="ECO:0000313" key="5">
    <source>
        <dbReference type="EMBL" id="RAY13951.1"/>
    </source>
</evidence>
<dbReference type="GO" id="GO:0016779">
    <property type="term" value="F:nucleotidyltransferase activity"/>
    <property type="evidence" value="ECO:0007669"/>
    <property type="project" value="UniProtKB-KW"/>
</dbReference>
<comment type="caution">
    <text evidence="5">The sequence shown here is derived from an EMBL/GenBank/DDBJ whole genome shotgun (WGS) entry which is preliminary data.</text>
</comment>
<dbReference type="InterPro" id="IPR029044">
    <property type="entry name" value="Nucleotide-diphossugar_trans"/>
</dbReference>
<dbReference type="PANTHER" id="PTHR19136:SF81">
    <property type="entry name" value="MOLYBDENUM COFACTOR GUANYLYLTRANSFERASE"/>
    <property type="match status" value="1"/>
</dbReference>
<feature type="domain" description="MobA-like NTP transferase" evidence="3">
    <location>
        <begin position="56"/>
        <end position="203"/>
    </location>
</feature>
<dbReference type="EMBL" id="QLYX01000007">
    <property type="protein sequence ID" value="RAY13951.1"/>
    <property type="molecule type" value="Genomic_DNA"/>
</dbReference>
<dbReference type="Pfam" id="PF12804">
    <property type="entry name" value="NTP_transf_3"/>
    <property type="match status" value="1"/>
</dbReference>
<name>A0A365H4D5_9ACTN</name>
<feature type="domain" description="DUF6457" evidence="4">
    <location>
        <begin position="260"/>
        <end position="334"/>
    </location>
</feature>
<reference evidence="5 6" key="1">
    <citation type="submission" date="2018-06" db="EMBL/GenBank/DDBJ databases">
        <title>Actinomadura craniellae sp. nov. isolated from marine sponge Craniella sp.</title>
        <authorList>
            <person name="Li L."/>
            <person name="Xu Q.H."/>
            <person name="Lin H.W."/>
            <person name="Lu Y.H."/>
        </authorList>
    </citation>
    <scope>NUCLEOTIDE SEQUENCE [LARGE SCALE GENOMIC DNA]</scope>
    <source>
        <strain evidence="5 6">LHW63021</strain>
    </source>
</reference>
<gene>
    <name evidence="5" type="ORF">DPM19_16795</name>
</gene>
<organism evidence="5 6">
    <name type="scientific">Actinomadura craniellae</name>
    <dbReference type="NCBI Taxonomy" id="2231787"/>
    <lineage>
        <taxon>Bacteria</taxon>
        <taxon>Bacillati</taxon>
        <taxon>Actinomycetota</taxon>
        <taxon>Actinomycetes</taxon>
        <taxon>Streptosporangiales</taxon>
        <taxon>Thermomonosporaceae</taxon>
        <taxon>Actinomadura</taxon>
    </lineage>
</organism>
<evidence type="ECO:0000259" key="3">
    <source>
        <dbReference type="Pfam" id="PF12804"/>
    </source>
</evidence>
<keyword evidence="6" id="KW-1185">Reference proteome</keyword>
<protein>
    <submittedName>
        <fullName evidence="5">Molybdenum cofactor guanylyltransferase</fullName>
    </submittedName>
</protein>
<feature type="compositionally biased region" description="Low complexity" evidence="2">
    <location>
        <begin position="24"/>
        <end position="35"/>
    </location>
</feature>
<keyword evidence="1 5" id="KW-0808">Transferase</keyword>
<dbReference type="OrthoDB" id="4735656at2"/>
<dbReference type="Gene3D" id="3.90.550.10">
    <property type="entry name" value="Spore Coat Polysaccharide Biosynthesis Protein SpsA, Chain A"/>
    <property type="match status" value="1"/>
</dbReference>
<accession>A0A365H4D5</accession>
<dbReference type="InterPro" id="IPR025877">
    <property type="entry name" value="MobA-like_NTP_Trfase"/>
</dbReference>
<dbReference type="Proteomes" id="UP000251891">
    <property type="component" value="Unassembled WGS sequence"/>
</dbReference>
<dbReference type="Pfam" id="PF20058">
    <property type="entry name" value="DUF6457"/>
    <property type="match status" value="1"/>
</dbReference>